<gene>
    <name evidence="4" type="ORF">GCM10011316_34760</name>
</gene>
<dbReference type="PANTHER" id="PTHR15462:SF8">
    <property type="entry name" value="SERINE PROTEASE"/>
    <property type="match status" value="1"/>
</dbReference>
<organism evidence="4 5">
    <name type="scientific">Roseibium aquae</name>
    <dbReference type="NCBI Taxonomy" id="1323746"/>
    <lineage>
        <taxon>Bacteria</taxon>
        <taxon>Pseudomonadati</taxon>
        <taxon>Pseudomonadota</taxon>
        <taxon>Alphaproteobacteria</taxon>
        <taxon>Hyphomicrobiales</taxon>
        <taxon>Stappiaceae</taxon>
        <taxon>Roseibium</taxon>
    </lineage>
</organism>
<evidence type="ECO:0000313" key="4">
    <source>
        <dbReference type="EMBL" id="GGB59760.1"/>
    </source>
</evidence>
<feature type="signal peptide" evidence="2">
    <location>
        <begin position="1"/>
        <end position="26"/>
    </location>
</feature>
<dbReference type="SUPFAM" id="SSF50494">
    <property type="entry name" value="Trypsin-like serine proteases"/>
    <property type="match status" value="1"/>
</dbReference>
<reference evidence="4" key="1">
    <citation type="journal article" date="2014" name="Int. J. Syst. Evol. Microbiol.">
        <title>Complete genome sequence of Corynebacterium casei LMG S-19264T (=DSM 44701T), isolated from a smear-ripened cheese.</title>
        <authorList>
            <consortium name="US DOE Joint Genome Institute (JGI-PGF)"/>
            <person name="Walter F."/>
            <person name="Albersmeier A."/>
            <person name="Kalinowski J."/>
            <person name="Ruckert C."/>
        </authorList>
    </citation>
    <scope>NUCLEOTIDE SEQUENCE</scope>
    <source>
        <strain evidence="4">CGMCC 1.12426</strain>
    </source>
</reference>
<dbReference type="SMART" id="SM00020">
    <property type="entry name" value="Tryp_SPc"/>
    <property type="match status" value="1"/>
</dbReference>
<dbReference type="PANTHER" id="PTHR15462">
    <property type="entry name" value="SERINE PROTEASE"/>
    <property type="match status" value="1"/>
</dbReference>
<name>A0A916X264_9HYPH</name>
<dbReference type="PROSITE" id="PS50240">
    <property type="entry name" value="TRYPSIN_DOM"/>
    <property type="match status" value="1"/>
</dbReference>
<evidence type="ECO:0000259" key="3">
    <source>
        <dbReference type="PROSITE" id="PS50240"/>
    </source>
</evidence>
<evidence type="ECO:0000313" key="5">
    <source>
        <dbReference type="Proteomes" id="UP000605148"/>
    </source>
</evidence>
<dbReference type="GO" id="GO:0006508">
    <property type="term" value="P:proteolysis"/>
    <property type="evidence" value="ECO:0007669"/>
    <property type="project" value="InterPro"/>
</dbReference>
<dbReference type="AlphaFoldDB" id="A0A916X264"/>
<dbReference type="PROSITE" id="PS00134">
    <property type="entry name" value="TRYPSIN_HIS"/>
    <property type="match status" value="1"/>
</dbReference>
<accession>A0A916X264</accession>
<sequence length="279" mass="30279">MRDVWFKIRGGLAVASACVTFGYAAAEPTAPIEDRLQIIDSLDHPWPSIGRVNVAGYNRTSMCTGTLIDDRIVLTAAHCLFNAQTGQPHALDDLRFVAGVRRDANSGLAHAACTWVHPEYTFTARPQLRDTRTDVALIVLKDALELPPVPVIRAETLAEVRRSTPVQSAGYRRSRRFLPTLDTDCRILGTVEGSWVTSCNTEQGASGGPLMIAQDGGWSVAGVMSAKIDAARSVVVPFKQWRDLINRNSCGGETGQRAKAAFDPARVPLRPSLDQIGTK</sequence>
<evidence type="ECO:0000256" key="2">
    <source>
        <dbReference type="SAM" id="SignalP"/>
    </source>
</evidence>
<reference evidence="4" key="2">
    <citation type="submission" date="2020-09" db="EMBL/GenBank/DDBJ databases">
        <authorList>
            <person name="Sun Q."/>
            <person name="Zhou Y."/>
        </authorList>
    </citation>
    <scope>NUCLEOTIDE SEQUENCE</scope>
    <source>
        <strain evidence="4">CGMCC 1.12426</strain>
    </source>
</reference>
<dbReference type="RefSeq" id="WP_150496879.1">
    <property type="nucleotide sequence ID" value="NZ_BMFA01000012.1"/>
</dbReference>
<proteinExistence type="predicted"/>
<feature type="chain" id="PRO_5036689692" description="Peptidase S1 domain-containing protein" evidence="2">
    <location>
        <begin position="27"/>
        <end position="279"/>
    </location>
</feature>
<protein>
    <recommendedName>
        <fullName evidence="3">Peptidase S1 domain-containing protein</fullName>
    </recommendedName>
</protein>
<dbReference type="GO" id="GO:0004252">
    <property type="term" value="F:serine-type endopeptidase activity"/>
    <property type="evidence" value="ECO:0007669"/>
    <property type="project" value="InterPro"/>
</dbReference>
<dbReference type="InterPro" id="IPR018114">
    <property type="entry name" value="TRYPSIN_HIS"/>
</dbReference>
<evidence type="ECO:0000256" key="1">
    <source>
        <dbReference type="ARBA" id="ARBA00022729"/>
    </source>
</evidence>
<dbReference type="InterPro" id="IPR009003">
    <property type="entry name" value="Peptidase_S1_PA"/>
</dbReference>
<dbReference type="InterPro" id="IPR001314">
    <property type="entry name" value="Peptidase_S1A"/>
</dbReference>
<keyword evidence="1 2" id="KW-0732">Signal</keyword>
<dbReference type="PRINTS" id="PR00722">
    <property type="entry name" value="CHYMOTRYPSIN"/>
</dbReference>
<dbReference type="EMBL" id="BMFA01000012">
    <property type="protein sequence ID" value="GGB59760.1"/>
    <property type="molecule type" value="Genomic_DNA"/>
</dbReference>
<dbReference type="InterPro" id="IPR043504">
    <property type="entry name" value="Peptidase_S1_PA_chymotrypsin"/>
</dbReference>
<feature type="domain" description="Peptidase S1" evidence="3">
    <location>
        <begin position="8"/>
        <end position="247"/>
    </location>
</feature>
<dbReference type="InterPro" id="IPR050966">
    <property type="entry name" value="Glutamyl_endopeptidase"/>
</dbReference>
<dbReference type="Gene3D" id="2.40.10.10">
    <property type="entry name" value="Trypsin-like serine proteases"/>
    <property type="match status" value="2"/>
</dbReference>
<dbReference type="OrthoDB" id="267336at2"/>
<dbReference type="Proteomes" id="UP000605148">
    <property type="component" value="Unassembled WGS sequence"/>
</dbReference>
<dbReference type="InterPro" id="IPR001254">
    <property type="entry name" value="Trypsin_dom"/>
</dbReference>
<dbReference type="Pfam" id="PF00089">
    <property type="entry name" value="Trypsin"/>
    <property type="match status" value="1"/>
</dbReference>
<keyword evidence="5" id="KW-1185">Reference proteome</keyword>
<comment type="caution">
    <text evidence="4">The sequence shown here is derived from an EMBL/GenBank/DDBJ whole genome shotgun (WGS) entry which is preliminary data.</text>
</comment>